<gene>
    <name evidence="1" type="ORF">CPELLU_LOCUS11476</name>
</gene>
<evidence type="ECO:0000313" key="1">
    <source>
        <dbReference type="EMBL" id="CAG8694320.1"/>
    </source>
</evidence>
<keyword evidence="2" id="KW-1185">Reference proteome</keyword>
<comment type="caution">
    <text evidence="1">The sequence shown here is derived from an EMBL/GenBank/DDBJ whole genome shotgun (WGS) entry which is preliminary data.</text>
</comment>
<proteinExistence type="predicted"/>
<dbReference type="AlphaFoldDB" id="A0A9N9HIG7"/>
<reference evidence="1" key="1">
    <citation type="submission" date="2021-06" db="EMBL/GenBank/DDBJ databases">
        <authorList>
            <person name="Kallberg Y."/>
            <person name="Tangrot J."/>
            <person name="Rosling A."/>
        </authorList>
    </citation>
    <scope>NUCLEOTIDE SEQUENCE</scope>
    <source>
        <strain evidence="1">FL966</strain>
    </source>
</reference>
<protein>
    <submittedName>
        <fullName evidence="1">812_t:CDS:1</fullName>
    </submittedName>
</protein>
<dbReference type="EMBL" id="CAJVQA010010203">
    <property type="protein sequence ID" value="CAG8694320.1"/>
    <property type="molecule type" value="Genomic_DNA"/>
</dbReference>
<evidence type="ECO:0000313" key="2">
    <source>
        <dbReference type="Proteomes" id="UP000789759"/>
    </source>
</evidence>
<dbReference type="Proteomes" id="UP000789759">
    <property type="component" value="Unassembled WGS sequence"/>
</dbReference>
<name>A0A9N9HIG7_9GLOM</name>
<accession>A0A9N9HIG7</accession>
<sequence length="88" mass="10236">MNKKSAIDEKSSKKRHRFPLEDNKEFVSEAKDTRMQAATTITTTTDTSNSQISTYGITLLKELKKTTDTMRQLVVIVEKYRHEENQRN</sequence>
<organism evidence="1 2">
    <name type="scientific">Cetraspora pellucida</name>
    <dbReference type="NCBI Taxonomy" id="1433469"/>
    <lineage>
        <taxon>Eukaryota</taxon>
        <taxon>Fungi</taxon>
        <taxon>Fungi incertae sedis</taxon>
        <taxon>Mucoromycota</taxon>
        <taxon>Glomeromycotina</taxon>
        <taxon>Glomeromycetes</taxon>
        <taxon>Diversisporales</taxon>
        <taxon>Gigasporaceae</taxon>
        <taxon>Cetraspora</taxon>
    </lineage>
</organism>